<dbReference type="RefSeq" id="WP_011521454.1">
    <property type="nucleotide sequence ID" value="NC_008009.1"/>
</dbReference>
<evidence type="ECO:0000256" key="2">
    <source>
        <dbReference type="ARBA" id="ARBA00022723"/>
    </source>
</evidence>
<dbReference type="AlphaFoldDB" id="Q1ITZ8"/>
<dbReference type="KEGG" id="aba:Acid345_0647"/>
<keyword evidence="4" id="KW-0413">Isomerase</keyword>
<dbReference type="EC" id="5.3.3.10" evidence="4"/>
<dbReference type="FunFam" id="3.90.850.10:FF:000002">
    <property type="entry name" value="2-hydroxyhepta-2,4-diene-1,7-dioate isomerase"/>
    <property type="match status" value="1"/>
</dbReference>
<dbReference type="InterPro" id="IPR036663">
    <property type="entry name" value="Fumarylacetoacetase_C_sf"/>
</dbReference>
<dbReference type="InterPro" id="IPR051121">
    <property type="entry name" value="FAH"/>
</dbReference>
<dbReference type="EnsemblBacteria" id="ABF39652">
    <property type="protein sequence ID" value="ABF39652"/>
    <property type="gene ID" value="Acid345_0647"/>
</dbReference>
<dbReference type="STRING" id="204669.Acid345_0647"/>
<evidence type="ECO:0000256" key="1">
    <source>
        <dbReference type="ARBA" id="ARBA00010211"/>
    </source>
</evidence>
<feature type="domain" description="Fumarylacetoacetase-like C-terminal" evidence="3">
    <location>
        <begin position="82"/>
        <end position="286"/>
    </location>
</feature>
<dbReference type="SUPFAM" id="SSF56529">
    <property type="entry name" value="FAH"/>
    <property type="match status" value="1"/>
</dbReference>
<evidence type="ECO:0000259" key="3">
    <source>
        <dbReference type="Pfam" id="PF01557"/>
    </source>
</evidence>
<dbReference type="GO" id="GO:0008704">
    <property type="term" value="F:5-carboxymethyl-2-hydroxymuconate delta-isomerase activity"/>
    <property type="evidence" value="ECO:0007669"/>
    <property type="project" value="UniProtKB-EC"/>
</dbReference>
<dbReference type="EMBL" id="CP000360">
    <property type="protein sequence ID" value="ABF39652.1"/>
    <property type="molecule type" value="Genomic_DNA"/>
</dbReference>
<dbReference type="PANTHER" id="PTHR42796:SF4">
    <property type="entry name" value="FUMARYLACETOACETATE HYDROLASE DOMAIN-CONTAINING PROTEIN 2A"/>
    <property type="match status" value="1"/>
</dbReference>
<dbReference type="Pfam" id="PF01557">
    <property type="entry name" value="FAA_hydrolase"/>
    <property type="match status" value="1"/>
</dbReference>
<dbReference type="Gene3D" id="3.90.850.10">
    <property type="entry name" value="Fumarylacetoacetase-like, C-terminal domain"/>
    <property type="match status" value="1"/>
</dbReference>
<protein>
    <submittedName>
        <fullName evidence="4">5-carboxymethyl-2-hydroxymuconate delta-isomerase</fullName>
        <ecNumber evidence="4">5.3.3.10</ecNumber>
    </submittedName>
</protein>
<dbReference type="InterPro" id="IPR011234">
    <property type="entry name" value="Fumarylacetoacetase-like_C"/>
</dbReference>
<keyword evidence="5" id="KW-1185">Reference proteome</keyword>
<accession>Q1ITZ8</accession>
<dbReference type="PANTHER" id="PTHR42796">
    <property type="entry name" value="FUMARYLACETOACETATE HYDROLASE DOMAIN-CONTAINING PROTEIN 2A-RELATED"/>
    <property type="match status" value="1"/>
</dbReference>
<dbReference type="HOGENOM" id="CLU_028458_3_4_0"/>
<dbReference type="eggNOG" id="COG0179">
    <property type="taxonomic scope" value="Bacteria"/>
</dbReference>
<dbReference type="Proteomes" id="UP000002432">
    <property type="component" value="Chromosome"/>
</dbReference>
<evidence type="ECO:0000313" key="5">
    <source>
        <dbReference type="Proteomes" id="UP000002432"/>
    </source>
</evidence>
<dbReference type="OrthoDB" id="9805307at2"/>
<sequence>MRLVQYRANGESRLGLVVGDGAFVDVASAAEKAGRDAAPFQSTLALLESGPDALEFVRTLGVGQDVVHVDGRDLDFPVAAKKIVAIGLNYLDHAKEAGQSIPKTPLCFAKFTSSLSGPYDPIRLPDAEAQVDFEGELGVVIGKRAHRVAESEAMEYVAGYVVFNDVSERRSQFADGQWTRGKSCDTFSPNGPYLVTRDEVADPGNLRITTRVNGAVMQDSNTNQLIFKIPELISYLSHSFTFHPGDIIATGTPPGVGFSRKPPLYLREGDLVEVEIESVGRIANRVERGY</sequence>
<dbReference type="GO" id="GO:0046872">
    <property type="term" value="F:metal ion binding"/>
    <property type="evidence" value="ECO:0007669"/>
    <property type="project" value="UniProtKB-KW"/>
</dbReference>
<organism evidence="4 5">
    <name type="scientific">Koribacter versatilis (strain Ellin345)</name>
    <dbReference type="NCBI Taxonomy" id="204669"/>
    <lineage>
        <taxon>Bacteria</taxon>
        <taxon>Pseudomonadati</taxon>
        <taxon>Acidobacteriota</taxon>
        <taxon>Terriglobia</taxon>
        <taxon>Terriglobales</taxon>
        <taxon>Candidatus Korobacteraceae</taxon>
        <taxon>Candidatus Korobacter</taxon>
    </lineage>
</organism>
<comment type="similarity">
    <text evidence="1">Belongs to the FAH family.</text>
</comment>
<keyword evidence="2" id="KW-0479">Metal-binding</keyword>
<reference evidence="4 5" key="1">
    <citation type="journal article" date="2009" name="Appl. Environ. Microbiol.">
        <title>Three genomes from the phylum Acidobacteria provide insight into the lifestyles of these microorganisms in soils.</title>
        <authorList>
            <person name="Ward N.L."/>
            <person name="Challacombe J.F."/>
            <person name="Janssen P.H."/>
            <person name="Henrissat B."/>
            <person name="Coutinho P.M."/>
            <person name="Wu M."/>
            <person name="Xie G."/>
            <person name="Haft D.H."/>
            <person name="Sait M."/>
            <person name="Badger J."/>
            <person name="Barabote R.D."/>
            <person name="Bradley B."/>
            <person name="Brettin T.S."/>
            <person name="Brinkac L.M."/>
            <person name="Bruce D."/>
            <person name="Creasy T."/>
            <person name="Daugherty S.C."/>
            <person name="Davidsen T.M."/>
            <person name="DeBoy R.T."/>
            <person name="Detter J.C."/>
            <person name="Dodson R.J."/>
            <person name="Durkin A.S."/>
            <person name="Ganapathy A."/>
            <person name="Gwinn-Giglio M."/>
            <person name="Han C.S."/>
            <person name="Khouri H."/>
            <person name="Kiss H."/>
            <person name="Kothari S.P."/>
            <person name="Madupu R."/>
            <person name="Nelson K.E."/>
            <person name="Nelson W.C."/>
            <person name="Paulsen I."/>
            <person name="Penn K."/>
            <person name="Ren Q."/>
            <person name="Rosovitz M.J."/>
            <person name="Selengut J.D."/>
            <person name="Shrivastava S."/>
            <person name="Sullivan S.A."/>
            <person name="Tapia R."/>
            <person name="Thompson L.S."/>
            <person name="Watkins K.L."/>
            <person name="Yang Q."/>
            <person name="Yu C."/>
            <person name="Zafar N."/>
            <person name="Zhou L."/>
            <person name="Kuske C.R."/>
        </authorList>
    </citation>
    <scope>NUCLEOTIDE SEQUENCE [LARGE SCALE GENOMIC DNA]</scope>
    <source>
        <strain evidence="4 5">Ellin345</strain>
    </source>
</reference>
<name>Q1ITZ8_KORVE</name>
<gene>
    <name evidence="4" type="ordered locus">Acid345_0647</name>
</gene>
<evidence type="ECO:0000313" key="4">
    <source>
        <dbReference type="EMBL" id="ABF39652.1"/>
    </source>
</evidence>
<dbReference type="GO" id="GO:0019752">
    <property type="term" value="P:carboxylic acid metabolic process"/>
    <property type="evidence" value="ECO:0007669"/>
    <property type="project" value="UniProtKB-ARBA"/>
</dbReference>
<proteinExistence type="inferred from homology"/>